<feature type="transmembrane region" description="Helical" evidence="2">
    <location>
        <begin position="140"/>
        <end position="164"/>
    </location>
</feature>
<name>A0A2A9DYP9_9MICO</name>
<feature type="compositionally biased region" description="Low complexity" evidence="1">
    <location>
        <begin position="239"/>
        <end position="255"/>
    </location>
</feature>
<keyword evidence="2" id="KW-0472">Membrane</keyword>
<gene>
    <name evidence="3" type="ORF">ATJ78_2408</name>
</gene>
<feature type="transmembrane region" description="Helical" evidence="2">
    <location>
        <begin position="98"/>
        <end position="119"/>
    </location>
</feature>
<evidence type="ECO:0000256" key="1">
    <source>
        <dbReference type="SAM" id="MobiDB-lite"/>
    </source>
</evidence>
<proteinExistence type="predicted"/>
<dbReference type="AlphaFoldDB" id="A0A2A9DYP9"/>
<keyword evidence="2" id="KW-1133">Transmembrane helix</keyword>
<feature type="transmembrane region" description="Helical" evidence="2">
    <location>
        <begin position="176"/>
        <end position="199"/>
    </location>
</feature>
<feature type="compositionally biased region" description="Low complexity" evidence="1">
    <location>
        <begin position="17"/>
        <end position="30"/>
    </location>
</feature>
<comment type="caution">
    <text evidence="3">The sequence shown here is derived from an EMBL/GenBank/DDBJ whole genome shotgun (WGS) entry which is preliminary data.</text>
</comment>
<feature type="compositionally biased region" description="Polar residues" evidence="1">
    <location>
        <begin position="1"/>
        <end position="12"/>
    </location>
</feature>
<evidence type="ECO:0000313" key="3">
    <source>
        <dbReference type="EMBL" id="PFG31441.1"/>
    </source>
</evidence>
<reference evidence="3 4" key="1">
    <citation type="submission" date="2017-10" db="EMBL/GenBank/DDBJ databases">
        <title>Sequencing the genomes of 1000 actinobacteria strains.</title>
        <authorList>
            <person name="Klenk H.-P."/>
        </authorList>
    </citation>
    <scope>NUCLEOTIDE SEQUENCE [LARGE SCALE GENOMIC DNA]</scope>
    <source>
        <strain evidence="3 4">DSM 21798</strain>
    </source>
</reference>
<evidence type="ECO:0000313" key="4">
    <source>
        <dbReference type="Proteomes" id="UP000221369"/>
    </source>
</evidence>
<dbReference type="EMBL" id="PDJE01000001">
    <property type="protein sequence ID" value="PFG31441.1"/>
    <property type="molecule type" value="Genomic_DNA"/>
</dbReference>
<dbReference type="Proteomes" id="UP000221369">
    <property type="component" value="Unassembled WGS sequence"/>
</dbReference>
<feature type="region of interest" description="Disordered" evidence="1">
    <location>
        <begin position="1"/>
        <end position="52"/>
    </location>
</feature>
<sequence>MTNQQPPQGWSTPQPPAGAGQHAPSAPASQYGSPQRPQGYAMPPNQPAPRWQESEGISVGRFTLRELIIFVTVFLLVISSFLPMMSGNIGTGSNLWNPVWPLAIPGVLLPLAAAVLILIRRLAPTPTLRVGSLSVDQFASVVAIVAAATYLGLTLIVLSIGAAVGSGFGLFSASLSFGPVLGIVFSLILVALTTFGPLIPPFATDFRGREAINAHVMARPVKPVVRAARPTPAPGYGQGAPHAAPGGYAQQPAPYTQDPHQHAVSNAASAPGAYGDPSVATSPYARPQGSEGGTAHVPASGPAAPLEHATPAAEPQHDIATPDFAAESAPSDADATGPRPDTASQGSAGSDAGKPDGSQPTTAPVSASGHVNGATSRTSSMFWVWSPRPRPVVDEQTRAHVFDIGPGAWALAVDDRGDSLLIRHDDGRVGVLEDVEGLMRG</sequence>
<dbReference type="RefSeq" id="WP_143741416.1">
    <property type="nucleotide sequence ID" value="NZ_PDJE01000001.1"/>
</dbReference>
<accession>A0A2A9DYP9</accession>
<keyword evidence="2" id="KW-0812">Transmembrane</keyword>
<protein>
    <submittedName>
        <fullName evidence="3">Uncharacterized protein</fullName>
    </submittedName>
</protein>
<evidence type="ECO:0000256" key="2">
    <source>
        <dbReference type="SAM" id="Phobius"/>
    </source>
</evidence>
<organism evidence="3 4">
    <name type="scientific">Paramicrobacterium agarici</name>
    <dbReference type="NCBI Taxonomy" id="630514"/>
    <lineage>
        <taxon>Bacteria</taxon>
        <taxon>Bacillati</taxon>
        <taxon>Actinomycetota</taxon>
        <taxon>Actinomycetes</taxon>
        <taxon>Micrococcales</taxon>
        <taxon>Microbacteriaceae</taxon>
        <taxon>Paramicrobacterium</taxon>
    </lineage>
</organism>
<keyword evidence="4" id="KW-1185">Reference proteome</keyword>
<feature type="region of interest" description="Disordered" evidence="1">
    <location>
        <begin position="228"/>
        <end position="374"/>
    </location>
</feature>
<feature type="transmembrane region" description="Helical" evidence="2">
    <location>
        <begin position="67"/>
        <end position="86"/>
    </location>
</feature>